<dbReference type="AlphaFoldDB" id="A0A9W6TRE6"/>
<evidence type="ECO:0000313" key="4">
    <source>
        <dbReference type="EMBL" id="GMF17837.1"/>
    </source>
</evidence>
<feature type="transmembrane region" description="Helical" evidence="2">
    <location>
        <begin position="140"/>
        <end position="162"/>
    </location>
</feature>
<reference evidence="4" key="1">
    <citation type="submission" date="2023-04" db="EMBL/GenBank/DDBJ databases">
        <title>Phytophthora lilii NBRC 32176.</title>
        <authorList>
            <person name="Ichikawa N."/>
            <person name="Sato H."/>
            <person name="Tonouchi N."/>
        </authorList>
    </citation>
    <scope>NUCLEOTIDE SEQUENCE</scope>
    <source>
        <strain evidence="4">NBRC 32176</strain>
    </source>
</reference>
<evidence type="ECO:0000256" key="2">
    <source>
        <dbReference type="SAM" id="Phobius"/>
    </source>
</evidence>
<evidence type="ECO:0000256" key="1">
    <source>
        <dbReference type="SAM" id="MobiDB-lite"/>
    </source>
</evidence>
<keyword evidence="2" id="KW-1133">Transmembrane helix</keyword>
<feature type="compositionally biased region" description="Acidic residues" evidence="1">
    <location>
        <begin position="20"/>
        <end position="33"/>
    </location>
</feature>
<gene>
    <name evidence="4" type="ORF">Plil01_000658800</name>
</gene>
<feature type="transmembrane region" description="Helical" evidence="2">
    <location>
        <begin position="52"/>
        <end position="71"/>
    </location>
</feature>
<evidence type="ECO:0000259" key="3">
    <source>
        <dbReference type="Pfam" id="PF00884"/>
    </source>
</evidence>
<feature type="transmembrane region" description="Helical" evidence="2">
    <location>
        <begin position="203"/>
        <end position="223"/>
    </location>
</feature>
<feature type="domain" description="Sulfatase N-terminal" evidence="3">
    <location>
        <begin position="414"/>
        <end position="744"/>
    </location>
</feature>
<dbReference type="InterPro" id="IPR052701">
    <property type="entry name" value="GAG_Ulvan_Degrading_Sulfatases"/>
</dbReference>
<protein>
    <submittedName>
        <fullName evidence="4">Unnamed protein product</fullName>
    </submittedName>
</protein>
<accession>A0A9W6TRE6</accession>
<proteinExistence type="predicted"/>
<evidence type="ECO:0000313" key="5">
    <source>
        <dbReference type="Proteomes" id="UP001165083"/>
    </source>
</evidence>
<name>A0A9W6TRE6_9STRA</name>
<keyword evidence="5" id="KW-1185">Reference proteome</keyword>
<dbReference type="InterPro" id="IPR017850">
    <property type="entry name" value="Alkaline_phosphatase_core_sf"/>
</dbReference>
<dbReference type="OrthoDB" id="103349at2759"/>
<organism evidence="4 5">
    <name type="scientific">Phytophthora lilii</name>
    <dbReference type="NCBI Taxonomy" id="2077276"/>
    <lineage>
        <taxon>Eukaryota</taxon>
        <taxon>Sar</taxon>
        <taxon>Stramenopiles</taxon>
        <taxon>Oomycota</taxon>
        <taxon>Peronosporomycetes</taxon>
        <taxon>Peronosporales</taxon>
        <taxon>Peronosporaceae</taxon>
        <taxon>Phytophthora</taxon>
    </lineage>
</organism>
<sequence length="857" mass="95717">MERARPVGQQSARLRVPEPLAEDDVVSSLEAEDTQPRGRRRRRGDEFQLDELAPWLGWLFIYTFVLFYFSASRCVALKALVTKYSSADDYTSSVKAAALSLGFLEDFVCTTYFATVLWLFDTLKSAASSHHQLAVLARVFGGVATFFVSWLLFLAMMAPFVADLLLVVHRDMRFSSGLLATIIREREHLKDAPISEEEVNTGYVSAVGLVLVATFFGIVRTWARWTDLSRWNPTHLVSNLLVPKLVVLETRSVKFLNKNAVQDRSGAELQLEEGADNSADTVATDSREEETEALLSNEKRGQQLTCRHAVRVAVALTGLGVMSAGVVAIRCACSPLIAFSALNATLNELFGHALQPTPTDSTLTNVLGDKPWPEMYIHHTEKHELFGDDSLFRRTTGFRGDLAFDVEVSSDNPPNVLVIGIESFRFQDSRYLVGEEDPSNLFKGTTVTITPNFDRWAKRGVALRNIWSSNPTSRSLESVLFAQVPYDSAVKTAITGGRNGTDLAGLPQLFTGKGYETLFTTGSSIDLDNWDIFLPTHGFDTIWDNKKMMKLAEGYLGIAPDDWLGAAHRGLNWGVHDDLSFQILGDLLVNKTKEQKERVANGEPKNPSFITHYTISSHAPFDSWPKWYSELEGKPDFSPFYEGVNHADMIQRYLEVRYFTDMELGKFMDRMLEEGILNDTIVLITGDHGQAPEADVTNTHEESMTRVAAAIIAEGRLGDAVGLVIEDVVEHYDFLNTLADITGVPEGGFLQDGVGRSLKRKVPYGERVVFSNEPSRKMSVVRGHQRLRFDQVSDSVMLHDTESDHSMTTNLFPNLTAEEQAEWQTWRDHGRRLAAYYTKRWDENCLLAANCTTGSDA</sequence>
<keyword evidence="2" id="KW-0472">Membrane</keyword>
<dbReference type="PANTHER" id="PTHR43751:SF3">
    <property type="entry name" value="SULFATASE N-TERMINAL DOMAIN-CONTAINING PROTEIN"/>
    <property type="match status" value="1"/>
</dbReference>
<dbReference type="InterPro" id="IPR000917">
    <property type="entry name" value="Sulfatase_N"/>
</dbReference>
<feature type="transmembrane region" description="Helical" evidence="2">
    <location>
        <begin position="96"/>
        <end position="120"/>
    </location>
</feature>
<comment type="caution">
    <text evidence="4">The sequence shown here is derived from an EMBL/GenBank/DDBJ whole genome shotgun (WGS) entry which is preliminary data.</text>
</comment>
<dbReference type="SUPFAM" id="SSF53649">
    <property type="entry name" value="Alkaline phosphatase-like"/>
    <property type="match status" value="1"/>
</dbReference>
<feature type="transmembrane region" description="Helical" evidence="2">
    <location>
        <begin position="309"/>
        <end position="329"/>
    </location>
</feature>
<keyword evidence="2" id="KW-0812">Transmembrane</keyword>
<dbReference type="CDD" id="cd16015">
    <property type="entry name" value="LTA_synthase"/>
    <property type="match status" value="1"/>
</dbReference>
<dbReference type="Pfam" id="PF00884">
    <property type="entry name" value="Sulfatase"/>
    <property type="match status" value="1"/>
</dbReference>
<dbReference type="PANTHER" id="PTHR43751">
    <property type="entry name" value="SULFATASE"/>
    <property type="match status" value="1"/>
</dbReference>
<feature type="region of interest" description="Disordered" evidence="1">
    <location>
        <begin position="1"/>
        <end position="40"/>
    </location>
</feature>
<dbReference type="EMBL" id="BSXW01000298">
    <property type="protein sequence ID" value="GMF17837.1"/>
    <property type="molecule type" value="Genomic_DNA"/>
</dbReference>
<dbReference type="Proteomes" id="UP001165083">
    <property type="component" value="Unassembled WGS sequence"/>
</dbReference>
<dbReference type="Gene3D" id="3.40.720.10">
    <property type="entry name" value="Alkaline Phosphatase, subunit A"/>
    <property type="match status" value="1"/>
</dbReference>